<organism evidence="1 2">
    <name type="scientific">Halteria grandinella</name>
    <dbReference type="NCBI Taxonomy" id="5974"/>
    <lineage>
        <taxon>Eukaryota</taxon>
        <taxon>Sar</taxon>
        <taxon>Alveolata</taxon>
        <taxon>Ciliophora</taxon>
        <taxon>Intramacronucleata</taxon>
        <taxon>Spirotrichea</taxon>
        <taxon>Stichotrichia</taxon>
        <taxon>Sporadotrichida</taxon>
        <taxon>Halteriidae</taxon>
        <taxon>Halteria</taxon>
    </lineage>
</organism>
<comment type="caution">
    <text evidence="1">The sequence shown here is derived from an EMBL/GenBank/DDBJ whole genome shotgun (WGS) entry which is preliminary data.</text>
</comment>
<evidence type="ECO:0000313" key="1">
    <source>
        <dbReference type="EMBL" id="TNV82648.1"/>
    </source>
</evidence>
<name>A0A8J8NWV5_HALGN</name>
<gene>
    <name evidence="1" type="ORF">FGO68_gene8275</name>
</gene>
<protein>
    <submittedName>
        <fullName evidence="1">Uncharacterized protein</fullName>
    </submittedName>
</protein>
<keyword evidence="2" id="KW-1185">Reference proteome</keyword>
<sequence>MIEVWKTNSTNASVQSITRIWISQKCNIKQGYAFLHRKSFQTDGIIEQYNLSIQPLFFEDYKKQHHQWRFLSNDNVIFKPQVINYIYTNLQKQIIWSQSQFLQICKYI</sequence>
<proteinExistence type="predicted"/>
<evidence type="ECO:0000313" key="2">
    <source>
        <dbReference type="Proteomes" id="UP000785679"/>
    </source>
</evidence>
<dbReference type="EMBL" id="RRYP01004713">
    <property type="protein sequence ID" value="TNV82648.1"/>
    <property type="molecule type" value="Genomic_DNA"/>
</dbReference>
<reference evidence="1" key="1">
    <citation type="submission" date="2019-06" db="EMBL/GenBank/DDBJ databases">
        <authorList>
            <person name="Zheng W."/>
        </authorList>
    </citation>
    <scope>NUCLEOTIDE SEQUENCE</scope>
    <source>
        <strain evidence="1">QDHG01</strain>
    </source>
</reference>
<dbReference type="AlphaFoldDB" id="A0A8J8NWV5"/>
<dbReference type="Proteomes" id="UP000785679">
    <property type="component" value="Unassembled WGS sequence"/>
</dbReference>
<accession>A0A8J8NWV5</accession>